<evidence type="ECO:0008006" key="6">
    <source>
        <dbReference type="Google" id="ProtNLM"/>
    </source>
</evidence>
<protein>
    <recommendedName>
        <fullName evidence="6">Retrotransposon Copia-like N-terminal domain-containing protein</fullName>
    </recommendedName>
</protein>
<dbReference type="PANTHER" id="PTHR37610">
    <property type="entry name" value="CCHC-TYPE DOMAIN-CONTAINING PROTEIN"/>
    <property type="match status" value="1"/>
</dbReference>
<dbReference type="PANTHER" id="PTHR37610:SF101">
    <property type="entry name" value="(RAPE) HYPOTHETICAL PROTEIN"/>
    <property type="match status" value="1"/>
</dbReference>
<accession>A0AAV3RAB3</accession>
<evidence type="ECO:0000313" key="4">
    <source>
        <dbReference type="EMBL" id="GAA0172898.1"/>
    </source>
</evidence>
<dbReference type="AlphaFoldDB" id="A0AAV3RAB3"/>
<dbReference type="Pfam" id="PF14244">
    <property type="entry name" value="Retrotran_gag_3"/>
    <property type="match status" value="1"/>
</dbReference>
<name>A0AAV3RAB3_LITER</name>
<sequence length="235" mass="26284">MSNDGENSAKTPQAQPTPPNNPLDHNKIDVFSLYYLNSNDSPGSLITTVIFSGSNYGEWSRSLRLSLVSRRKWGLLDGSIVKPTNGSRILDWECVQGMLDGSIVKPTNGEQRDGLYYIRDVSLVLVCLSDGEDMVALWHKRLGHPSEKVVRSLPFIRSPSSTLNKACGMCHQAKHSRDSFPHSDLNLMFDEFKVSEMRPLKDNGTWELVALPPGKRALGSRWVYKVKYNSDGSLE</sequence>
<evidence type="ECO:0000259" key="2">
    <source>
        <dbReference type="Pfam" id="PF13976"/>
    </source>
</evidence>
<feature type="domain" description="GAG-pre-integrase" evidence="2">
    <location>
        <begin position="114"/>
        <end position="175"/>
    </location>
</feature>
<reference evidence="4 5" key="1">
    <citation type="submission" date="2024-01" db="EMBL/GenBank/DDBJ databases">
        <title>The complete chloroplast genome sequence of Lithospermum erythrorhizon: insights into the phylogenetic relationship among Boraginaceae species and the maternal lineages of purple gromwells.</title>
        <authorList>
            <person name="Okada T."/>
            <person name="Watanabe K."/>
        </authorList>
    </citation>
    <scope>NUCLEOTIDE SEQUENCE [LARGE SCALE GENOMIC DNA]</scope>
</reference>
<feature type="region of interest" description="Disordered" evidence="1">
    <location>
        <begin position="1"/>
        <end position="23"/>
    </location>
</feature>
<dbReference type="InterPro" id="IPR025724">
    <property type="entry name" value="GAG-pre-integrase_dom"/>
</dbReference>
<keyword evidence="5" id="KW-1185">Reference proteome</keyword>
<gene>
    <name evidence="4" type="ORF">LIER_41421</name>
</gene>
<dbReference type="Proteomes" id="UP001454036">
    <property type="component" value="Unassembled WGS sequence"/>
</dbReference>
<comment type="caution">
    <text evidence="4">The sequence shown here is derived from an EMBL/GenBank/DDBJ whole genome shotgun (WGS) entry which is preliminary data.</text>
</comment>
<dbReference type="Pfam" id="PF13976">
    <property type="entry name" value="gag_pre-integrs"/>
    <property type="match status" value="1"/>
</dbReference>
<proteinExistence type="predicted"/>
<organism evidence="4 5">
    <name type="scientific">Lithospermum erythrorhizon</name>
    <name type="common">Purple gromwell</name>
    <name type="synonym">Lithospermum officinale var. erythrorhizon</name>
    <dbReference type="NCBI Taxonomy" id="34254"/>
    <lineage>
        <taxon>Eukaryota</taxon>
        <taxon>Viridiplantae</taxon>
        <taxon>Streptophyta</taxon>
        <taxon>Embryophyta</taxon>
        <taxon>Tracheophyta</taxon>
        <taxon>Spermatophyta</taxon>
        <taxon>Magnoliopsida</taxon>
        <taxon>eudicotyledons</taxon>
        <taxon>Gunneridae</taxon>
        <taxon>Pentapetalae</taxon>
        <taxon>asterids</taxon>
        <taxon>lamiids</taxon>
        <taxon>Boraginales</taxon>
        <taxon>Boraginaceae</taxon>
        <taxon>Boraginoideae</taxon>
        <taxon>Lithospermeae</taxon>
        <taxon>Lithospermum</taxon>
    </lineage>
</organism>
<evidence type="ECO:0000313" key="5">
    <source>
        <dbReference type="Proteomes" id="UP001454036"/>
    </source>
</evidence>
<evidence type="ECO:0000256" key="1">
    <source>
        <dbReference type="SAM" id="MobiDB-lite"/>
    </source>
</evidence>
<feature type="domain" description="Retrotransposon Copia-like N-terminal" evidence="3">
    <location>
        <begin position="38"/>
        <end position="84"/>
    </location>
</feature>
<dbReference type="InterPro" id="IPR029472">
    <property type="entry name" value="Copia-like_N"/>
</dbReference>
<dbReference type="EMBL" id="BAABME010025873">
    <property type="protein sequence ID" value="GAA0172898.1"/>
    <property type="molecule type" value="Genomic_DNA"/>
</dbReference>
<evidence type="ECO:0000259" key="3">
    <source>
        <dbReference type="Pfam" id="PF14244"/>
    </source>
</evidence>